<accession>B0DT90</accession>
<feature type="region of interest" description="Disordered" evidence="1">
    <location>
        <begin position="355"/>
        <end position="444"/>
    </location>
</feature>
<dbReference type="SUPFAM" id="SSF48065">
    <property type="entry name" value="DBL homology domain (DH-domain)"/>
    <property type="match status" value="1"/>
</dbReference>
<dbReference type="GO" id="GO:0005085">
    <property type="term" value="F:guanyl-nucleotide exchange factor activity"/>
    <property type="evidence" value="ECO:0007669"/>
    <property type="project" value="InterPro"/>
</dbReference>
<dbReference type="STRING" id="486041.B0DT90"/>
<feature type="region of interest" description="Disordered" evidence="1">
    <location>
        <begin position="936"/>
        <end position="1099"/>
    </location>
</feature>
<dbReference type="GeneID" id="6082749"/>
<feature type="compositionally biased region" description="Polar residues" evidence="1">
    <location>
        <begin position="187"/>
        <end position="207"/>
    </location>
</feature>
<feature type="compositionally biased region" description="Basic and acidic residues" evidence="1">
    <location>
        <begin position="1377"/>
        <end position="1386"/>
    </location>
</feature>
<gene>
    <name evidence="3" type="ORF">LACBIDRAFT_332584</name>
</gene>
<feature type="compositionally biased region" description="Pro residues" evidence="1">
    <location>
        <begin position="465"/>
        <end position="474"/>
    </location>
</feature>
<feature type="compositionally biased region" description="Low complexity" evidence="1">
    <location>
        <begin position="1654"/>
        <end position="1671"/>
    </location>
</feature>
<feature type="compositionally biased region" description="Low complexity" evidence="1">
    <location>
        <begin position="367"/>
        <end position="376"/>
    </location>
</feature>
<feature type="region of interest" description="Disordered" evidence="1">
    <location>
        <begin position="649"/>
        <end position="817"/>
    </location>
</feature>
<organism evidence="4">
    <name type="scientific">Laccaria bicolor (strain S238N-H82 / ATCC MYA-4686)</name>
    <name type="common">Bicoloured deceiver</name>
    <name type="synonym">Laccaria laccata var. bicolor</name>
    <dbReference type="NCBI Taxonomy" id="486041"/>
    <lineage>
        <taxon>Eukaryota</taxon>
        <taxon>Fungi</taxon>
        <taxon>Dikarya</taxon>
        <taxon>Basidiomycota</taxon>
        <taxon>Agaricomycotina</taxon>
        <taxon>Agaricomycetes</taxon>
        <taxon>Agaricomycetidae</taxon>
        <taxon>Agaricales</taxon>
        <taxon>Agaricineae</taxon>
        <taxon>Hydnangiaceae</taxon>
        <taxon>Laccaria</taxon>
    </lineage>
</organism>
<dbReference type="PROSITE" id="PS50010">
    <property type="entry name" value="DH_2"/>
    <property type="match status" value="1"/>
</dbReference>
<feature type="compositionally biased region" description="Low complexity" evidence="1">
    <location>
        <begin position="870"/>
        <end position="884"/>
    </location>
</feature>
<feature type="compositionally biased region" description="Polar residues" evidence="1">
    <location>
        <begin position="424"/>
        <end position="439"/>
    </location>
</feature>
<dbReference type="RefSeq" id="XP_001887180.1">
    <property type="nucleotide sequence ID" value="XM_001887145.1"/>
</dbReference>
<feature type="region of interest" description="Disordered" evidence="1">
    <location>
        <begin position="320"/>
        <end position="340"/>
    </location>
</feature>
<dbReference type="InterPro" id="IPR051092">
    <property type="entry name" value="FYVE_RhoGEF_PH"/>
</dbReference>
<name>B0DT90_LACBS</name>
<dbReference type="InterPro" id="IPR035899">
    <property type="entry name" value="DBL_dom_sf"/>
</dbReference>
<dbReference type="Gene3D" id="1.20.900.10">
    <property type="entry name" value="Dbl homology (DH) domain"/>
    <property type="match status" value="1"/>
</dbReference>
<feature type="compositionally biased region" description="Low complexity" evidence="1">
    <location>
        <begin position="475"/>
        <end position="497"/>
    </location>
</feature>
<dbReference type="Proteomes" id="UP000001194">
    <property type="component" value="Unassembled WGS sequence"/>
</dbReference>
<feature type="compositionally biased region" description="Basic and acidic residues" evidence="1">
    <location>
        <begin position="936"/>
        <end position="952"/>
    </location>
</feature>
<feature type="region of interest" description="Disordered" evidence="1">
    <location>
        <begin position="1181"/>
        <end position="1386"/>
    </location>
</feature>
<feature type="compositionally biased region" description="Basic and acidic residues" evidence="1">
    <location>
        <begin position="1323"/>
        <end position="1337"/>
    </location>
</feature>
<dbReference type="Pfam" id="PF00621">
    <property type="entry name" value="RhoGEF"/>
    <property type="match status" value="1"/>
</dbReference>
<evidence type="ECO:0000313" key="3">
    <source>
        <dbReference type="EMBL" id="EDR02235.1"/>
    </source>
</evidence>
<dbReference type="InterPro" id="IPR000219">
    <property type="entry name" value="DH_dom"/>
</dbReference>
<evidence type="ECO:0000259" key="2">
    <source>
        <dbReference type="PROSITE" id="PS50010"/>
    </source>
</evidence>
<evidence type="ECO:0000256" key="1">
    <source>
        <dbReference type="SAM" id="MobiDB-lite"/>
    </source>
</evidence>
<feature type="compositionally biased region" description="Basic residues" evidence="1">
    <location>
        <begin position="124"/>
        <end position="134"/>
    </location>
</feature>
<dbReference type="InParanoid" id="B0DT90"/>
<feature type="region of interest" description="Disordered" evidence="1">
    <location>
        <begin position="1654"/>
        <end position="1674"/>
    </location>
</feature>
<feature type="compositionally biased region" description="Basic and acidic residues" evidence="1">
    <location>
        <begin position="382"/>
        <end position="402"/>
    </location>
</feature>
<feature type="compositionally biased region" description="Polar residues" evidence="1">
    <location>
        <begin position="1079"/>
        <end position="1088"/>
    </location>
</feature>
<feature type="compositionally biased region" description="Polar residues" evidence="1">
    <location>
        <begin position="568"/>
        <end position="581"/>
    </location>
</feature>
<feature type="region of interest" description="Disordered" evidence="1">
    <location>
        <begin position="459"/>
        <end position="619"/>
    </location>
</feature>
<feature type="region of interest" description="Disordered" evidence="1">
    <location>
        <begin position="164"/>
        <end position="288"/>
    </location>
</feature>
<feature type="region of interest" description="Disordered" evidence="1">
    <location>
        <begin position="1617"/>
        <end position="1638"/>
    </location>
</feature>
<sequence>MTSLKAATDGVRTIAKPKLNQGTVQPIGTSQTSETRASTHSPLGRSVNNLPPPGDINLSVRRRTRQNSAGPHPAVRGILDIGHSITVPHEDTHPSGEDSPPQIRKSRYKIGPLLDLPFEPRPAGTKRKKVKAKPKPPNPKAYLEPANTRYRSFFWDFSLPWVDTPPASPEMSPTPVASTSTSSTASGRQPLSRTVSYMSLGPTSEISTPRIDTPPASPEMSPTSVASTSTSSTASRRRPLSRTESYLFLGSTSVNLTRVDTPPASPERSPAPVSSTSASPAASKRRPLSRTVSYISLQPLIHQTPALSIPSLRVDTPPVSPEMVPTPVPSTSVNSAAPTRRKLERTVSYLSLEPMVSGPGKSINDNSSTNASMAKASSKKRARDDQWALEAEAERPSQRVRTEAAGGDDMEGASDTGLALNPVSVDQTSVPASGSSQTADAADTKPKVKFSYSICYLSRGKSRSPAPPPPPRSFLPPSHYAAAAGYSSSKPAKAPSSLDELNKAEPQTYHAVDYSQYDDFMPMSQHSPERSSPESSSEYKLPKDTRFSFIAEARIISPRNSQREKRQSTLTGLPNIETQLLPSLRDTIDRMTRPPSRPPPSQPNQTDASAHRGRPLDPADVISVHDSRQMRSHHPVHEVDWMTEAPEITLGSHSNDTPPSVASTPKLKAPSHSALKSSLRTPTPKLPLPDTHIPVQHTSGGSLRSKHQFDTTVPIPQPAKSHEPTIPPIPPDKTPAKPSAKTRPYQSSIPRPKPRFNPPSFQSKASTDDSDFENRYERYSRDKRKLTVANAEVLPSGSSSSESEVESGRGWDTGVGKNNRGAVGLGLDMSMEVGRNDMGGRWEEDVDMPDAQSNYESARQKILRFSLPPSESAGSRYSESSEAAFRQQPQADLAADHERRRAALMSIVSGLDAEMGFAYSGSQDMNFAVAFPSRLEKGKDRDEDVRECEKGPRSSSSEEAMGEVPPRSQSVCHWNATSPSQSSYRGGLEAPVDEVKRRSSSSRQSTLSIPRRQSVADDTRLSPGSRGSGIMDGGKRQSSPIRPPIPRPSTFEDKDTVRHPHRWGVYDDERLRRQQQQLSSPLTNATDHSSSFHSSAGNSSYSVAARERLAFGIPPSESDEVHLIPEVLSQTDSSLSLLEGGHWQEEWDTLSSGAESLFRQLSFEETVGYQRRSRQVLLEQVKRSSLTSSGSYRSSEDEGLPNDDASWRATQAFYGHAESPRQQGLQASPRHQEPQASPRYQELQASPGYQELQASPRHREPQASPQHQEPHASSRYQELQASPRYQELQASPRYQELPIPPRSYESPRPPPSPKPQQRATQDFYRHEEPQKSPRHQDPQALNQHQEPPLPSRKQELHASPRSYESPRPAPSPGALRAPRDDSTLPETARERVIQELRTTEETFVDRLQTCVRVFILPLRVQSSREWIVGVPANVSRLLDWFEDIVNLHLLILQALNTYRDRAWDLTKSLRAFIPRLEIYQPYLVRLADVTEEIVVSMADESSNFGEFVNIQERTRECRGWNFEEFLMEPVHRLAAYQDLFTRLLESTPTRDPCYISTFFLARSTDLVINVMKEVKIREDEYNLIKSLSIRIQGIPLDQLATRERRLLHSGILHLTTQDEHLQRAGAPETEPSPKPTNRASRLVNAIHEWVPKRSNSVKSTASSSTGTSAFSDLQIWPPGSPNWLPIPKRLGARNSSPETPIRTSPQSFPVQVFVFSDLVLLTIPLAQTPGQEPGYSLVSGARAFRPFSIARMQKDNTDGLPFFYIAYMMFSRLKQSQSNPASSTKKDFWPMLCCDLSSFLFLKLLRRCALLVLGKMSTAFNLGCQPSPDVLAFISDP</sequence>
<protein>
    <submittedName>
        <fullName evidence="3">Predicted protein</fullName>
    </submittedName>
</protein>
<reference evidence="3 4" key="1">
    <citation type="journal article" date="2008" name="Nature">
        <title>The genome of Laccaria bicolor provides insights into mycorrhizal symbiosis.</title>
        <authorList>
            <person name="Martin F."/>
            <person name="Aerts A."/>
            <person name="Ahren D."/>
            <person name="Brun A."/>
            <person name="Danchin E.G.J."/>
            <person name="Duchaussoy F."/>
            <person name="Gibon J."/>
            <person name="Kohler A."/>
            <person name="Lindquist E."/>
            <person name="Pereda V."/>
            <person name="Salamov A."/>
            <person name="Shapiro H.J."/>
            <person name="Wuyts J."/>
            <person name="Blaudez D."/>
            <person name="Buee M."/>
            <person name="Brokstein P."/>
            <person name="Canbaeck B."/>
            <person name="Cohen D."/>
            <person name="Courty P.E."/>
            <person name="Coutinho P.M."/>
            <person name="Delaruelle C."/>
            <person name="Detter J.C."/>
            <person name="Deveau A."/>
            <person name="DiFazio S."/>
            <person name="Duplessis S."/>
            <person name="Fraissinet-Tachet L."/>
            <person name="Lucic E."/>
            <person name="Frey-Klett P."/>
            <person name="Fourrey C."/>
            <person name="Feussner I."/>
            <person name="Gay G."/>
            <person name="Grimwood J."/>
            <person name="Hoegger P.J."/>
            <person name="Jain P."/>
            <person name="Kilaru S."/>
            <person name="Labbe J."/>
            <person name="Lin Y.C."/>
            <person name="Legue V."/>
            <person name="Le Tacon F."/>
            <person name="Marmeisse R."/>
            <person name="Melayah D."/>
            <person name="Montanini B."/>
            <person name="Muratet M."/>
            <person name="Nehls U."/>
            <person name="Niculita-Hirzel H."/>
            <person name="Oudot-Le Secq M.P."/>
            <person name="Peter M."/>
            <person name="Quesneville H."/>
            <person name="Rajashekar B."/>
            <person name="Reich M."/>
            <person name="Rouhier N."/>
            <person name="Schmutz J."/>
            <person name="Yin T."/>
            <person name="Chalot M."/>
            <person name="Henrissat B."/>
            <person name="Kuees U."/>
            <person name="Lucas S."/>
            <person name="Van de Peer Y."/>
            <person name="Podila G.K."/>
            <person name="Polle A."/>
            <person name="Pukkila P.J."/>
            <person name="Richardson P.M."/>
            <person name="Rouze P."/>
            <person name="Sanders I.R."/>
            <person name="Stajich J.E."/>
            <person name="Tunlid A."/>
            <person name="Tuskan G."/>
            <person name="Grigoriev I.V."/>
        </authorList>
    </citation>
    <scope>NUCLEOTIDE SEQUENCE [LARGE SCALE GENOMIC DNA]</scope>
    <source>
        <strain evidence="4">S238N-H82 / ATCC MYA-4686</strain>
    </source>
</reference>
<dbReference type="SMART" id="SM00325">
    <property type="entry name" value="RhoGEF"/>
    <property type="match status" value="1"/>
</dbReference>
<keyword evidence="4" id="KW-1185">Reference proteome</keyword>
<feature type="compositionally biased region" description="Basic and acidic residues" evidence="1">
    <location>
        <begin position="1050"/>
        <end position="1072"/>
    </location>
</feature>
<feature type="compositionally biased region" description="Polar residues" evidence="1">
    <location>
        <begin position="20"/>
        <end position="49"/>
    </location>
</feature>
<dbReference type="KEGG" id="lbc:LACBIDRAFT_332584"/>
<dbReference type="PANTHER" id="PTHR12673:SF159">
    <property type="entry name" value="LD03170P"/>
    <property type="match status" value="1"/>
</dbReference>
<feature type="compositionally biased region" description="Low complexity" evidence="1">
    <location>
        <begin position="173"/>
        <end position="186"/>
    </location>
</feature>
<feature type="compositionally biased region" description="Low complexity" evidence="1">
    <location>
        <begin position="268"/>
        <end position="282"/>
    </location>
</feature>
<feature type="compositionally biased region" description="Low complexity" evidence="1">
    <location>
        <begin position="1089"/>
        <end position="1099"/>
    </location>
</feature>
<feature type="domain" description="DH" evidence="2">
    <location>
        <begin position="1388"/>
        <end position="1588"/>
    </location>
</feature>
<feature type="region of interest" description="Disordered" evidence="1">
    <location>
        <begin position="1"/>
        <end position="144"/>
    </location>
</feature>
<feature type="compositionally biased region" description="Low complexity" evidence="1">
    <location>
        <begin position="1184"/>
        <end position="1193"/>
    </location>
</feature>
<feature type="compositionally biased region" description="Polar residues" evidence="1">
    <location>
        <begin position="651"/>
        <end position="663"/>
    </location>
</feature>
<dbReference type="OrthoDB" id="1716625at2759"/>
<feature type="region of interest" description="Disordered" evidence="1">
    <location>
        <begin position="866"/>
        <end position="888"/>
    </location>
</feature>
<dbReference type="GO" id="GO:0005737">
    <property type="term" value="C:cytoplasm"/>
    <property type="evidence" value="ECO:0007669"/>
    <property type="project" value="TreeGrafter"/>
</dbReference>
<evidence type="ECO:0000313" key="4">
    <source>
        <dbReference type="Proteomes" id="UP000001194"/>
    </source>
</evidence>
<feature type="compositionally biased region" description="Polar residues" evidence="1">
    <location>
        <begin position="967"/>
        <end position="984"/>
    </location>
</feature>
<dbReference type="EMBL" id="DS547132">
    <property type="protein sequence ID" value="EDR02235.1"/>
    <property type="molecule type" value="Genomic_DNA"/>
</dbReference>
<feature type="compositionally biased region" description="Low complexity" evidence="1">
    <location>
        <begin position="221"/>
        <end position="234"/>
    </location>
</feature>
<dbReference type="HOGENOM" id="CLU_237231_0_0_1"/>
<dbReference type="PANTHER" id="PTHR12673">
    <property type="entry name" value="FACIOGENITAL DYSPLASIA PROTEIN"/>
    <property type="match status" value="1"/>
</dbReference>
<proteinExistence type="predicted"/>